<dbReference type="OrthoDB" id="3691941at2"/>
<evidence type="ECO:0000313" key="7">
    <source>
        <dbReference type="Proteomes" id="UP000295444"/>
    </source>
</evidence>
<dbReference type="PRINTS" id="PR00455">
    <property type="entry name" value="HTHTETR"/>
</dbReference>
<evidence type="ECO:0000256" key="4">
    <source>
        <dbReference type="PROSITE-ProRule" id="PRU00335"/>
    </source>
</evidence>
<keyword evidence="7" id="KW-1185">Reference proteome</keyword>
<proteinExistence type="predicted"/>
<dbReference type="Gene3D" id="1.10.357.10">
    <property type="entry name" value="Tetracycline Repressor, domain 2"/>
    <property type="match status" value="1"/>
</dbReference>
<accession>A0A4R6SDX9</accession>
<keyword evidence="2 4" id="KW-0238">DNA-binding</keyword>
<protein>
    <submittedName>
        <fullName evidence="6">TetR family transcriptional regulator</fullName>
    </submittedName>
</protein>
<evidence type="ECO:0000313" key="6">
    <source>
        <dbReference type="EMBL" id="TDP98190.1"/>
    </source>
</evidence>
<dbReference type="EMBL" id="SNXZ01000003">
    <property type="protein sequence ID" value="TDP98190.1"/>
    <property type="molecule type" value="Genomic_DNA"/>
</dbReference>
<dbReference type="PANTHER" id="PTHR30055:SF234">
    <property type="entry name" value="HTH-TYPE TRANSCRIPTIONAL REGULATOR BETI"/>
    <property type="match status" value="1"/>
</dbReference>
<dbReference type="PANTHER" id="PTHR30055">
    <property type="entry name" value="HTH-TYPE TRANSCRIPTIONAL REGULATOR RUTR"/>
    <property type="match status" value="1"/>
</dbReference>
<reference evidence="6 7" key="1">
    <citation type="submission" date="2019-03" db="EMBL/GenBank/DDBJ databases">
        <title>Genomic Encyclopedia of Type Strains, Phase IV (KMG-IV): sequencing the most valuable type-strain genomes for metagenomic binning, comparative biology and taxonomic classification.</title>
        <authorList>
            <person name="Goeker M."/>
        </authorList>
    </citation>
    <scope>NUCLEOTIDE SEQUENCE [LARGE SCALE GENOMIC DNA]</scope>
    <source>
        <strain evidence="6 7">DSM 45361</strain>
    </source>
</reference>
<feature type="domain" description="HTH tetR-type" evidence="5">
    <location>
        <begin position="11"/>
        <end position="71"/>
    </location>
</feature>
<name>A0A4R6SDX9_LABRH</name>
<dbReference type="Proteomes" id="UP000295444">
    <property type="component" value="Unassembled WGS sequence"/>
</dbReference>
<dbReference type="GO" id="GO:0003700">
    <property type="term" value="F:DNA-binding transcription factor activity"/>
    <property type="evidence" value="ECO:0007669"/>
    <property type="project" value="TreeGrafter"/>
</dbReference>
<comment type="caution">
    <text evidence="6">The sequence shown here is derived from an EMBL/GenBank/DDBJ whole genome shotgun (WGS) entry which is preliminary data.</text>
</comment>
<dbReference type="Pfam" id="PF00440">
    <property type="entry name" value="TetR_N"/>
    <property type="match status" value="1"/>
</dbReference>
<dbReference type="InterPro" id="IPR001647">
    <property type="entry name" value="HTH_TetR"/>
</dbReference>
<sequence>MTRSKTRMSADERMDQLITAAVTAFAQSGYAGTTTDQVARLAGVTQPYVIRLFGTKEKLFLAALGRVCDAIEQVFRDAGARQPDLASLGQSYESLLADRDLLLVFLHGLAAASEPAVGTVVRDRFDRICKLVRELTGASPVEVREFMASGMLLTVLTAMRVIGPDPETPGCALAELMSTFDMGAKDDESPQ</sequence>
<evidence type="ECO:0000256" key="2">
    <source>
        <dbReference type="ARBA" id="ARBA00023125"/>
    </source>
</evidence>
<evidence type="ECO:0000259" key="5">
    <source>
        <dbReference type="PROSITE" id="PS50977"/>
    </source>
</evidence>
<dbReference type="GO" id="GO:0000976">
    <property type="term" value="F:transcription cis-regulatory region binding"/>
    <property type="evidence" value="ECO:0007669"/>
    <property type="project" value="TreeGrafter"/>
</dbReference>
<gene>
    <name evidence="6" type="ORF">EV186_1031171</name>
</gene>
<keyword evidence="3" id="KW-0804">Transcription</keyword>
<evidence type="ECO:0000256" key="1">
    <source>
        <dbReference type="ARBA" id="ARBA00023015"/>
    </source>
</evidence>
<dbReference type="PROSITE" id="PS50977">
    <property type="entry name" value="HTH_TETR_2"/>
    <property type="match status" value="1"/>
</dbReference>
<organism evidence="6 7">
    <name type="scientific">Labedaea rhizosphaerae</name>
    <dbReference type="NCBI Taxonomy" id="598644"/>
    <lineage>
        <taxon>Bacteria</taxon>
        <taxon>Bacillati</taxon>
        <taxon>Actinomycetota</taxon>
        <taxon>Actinomycetes</taxon>
        <taxon>Pseudonocardiales</taxon>
        <taxon>Pseudonocardiaceae</taxon>
        <taxon>Labedaea</taxon>
    </lineage>
</organism>
<evidence type="ECO:0000256" key="3">
    <source>
        <dbReference type="ARBA" id="ARBA00023163"/>
    </source>
</evidence>
<dbReference type="SUPFAM" id="SSF46689">
    <property type="entry name" value="Homeodomain-like"/>
    <property type="match status" value="1"/>
</dbReference>
<feature type="DNA-binding region" description="H-T-H motif" evidence="4">
    <location>
        <begin position="34"/>
        <end position="53"/>
    </location>
</feature>
<dbReference type="RefSeq" id="WP_133851276.1">
    <property type="nucleotide sequence ID" value="NZ_SNXZ01000003.1"/>
</dbReference>
<dbReference type="InterPro" id="IPR009057">
    <property type="entry name" value="Homeodomain-like_sf"/>
</dbReference>
<keyword evidence="1" id="KW-0805">Transcription regulation</keyword>
<dbReference type="AlphaFoldDB" id="A0A4R6SDX9"/>
<dbReference type="InterPro" id="IPR050109">
    <property type="entry name" value="HTH-type_TetR-like_transc_reg"/>
</dbReference>